<dbReference type="SUPFAM" id="SSF48452">
    <property type="entry name" value="TPR-like"/>
    <property type="match status" value="1"/>
</dbReference>
<dbReference type="InterPro" id="IPR033985">
    <property type="entry name" value="SusD-like_N"/>
</dbReference>
<reference evidence="8 9" key="1">
    <citation type="submission" date="2014-11" db="EMBL/GenBank/DDBJ databases">
        <title>Tamlana sedimentorum sp. nov., isolated from shallow sand sediments of the Sea of Japan.</title>
        <authorList>
            <person name="Romanenko L.A."/>
        </authorList>
    </citation>
    <scope>NUCLEOTIDE SEQUENCE [LARGE SCALE GENOMIC DNA]</scope>
    <source>
        <strain evidence="8 9">JCM 19808</strain>
    </source>
</reference>
<dbReference type="InterPro" id="IPR012944">
    <property type="entry name" value="SusD_RagB_dom"/>
</dbReference>
<gene>
    <name evidence="8" type="ORF">PW52_12255</name>
</gene>
<dbReference type="PATRIC" id="fig|1435349.4.peg.3447"/>
<dbReference type="Pfam" id="PF14322">
    <property type="entry name" value="SusD-like_3"/>
    <property type="match status" value="1"/>
</dbReference>
<keyword evidence="3" id="KW-0732">Signal</keyword>
<dbReference type="PROSITE" id="PS51257">
    <property type="entry name" value="PROKAR_LIPOPROTEIN"/>
    <property type="match status" value="1"/>
</dbReference>
<dbReference type="Pfam" id="PF07980">
    <property type="entry name" value="SusD_RagB"/>
    <property type="match status" value="1"/>
</dbReference>
<evidence type="ECO:0000256" key="5">
    <source>
        <dbReference type="ARBA" id="ARBA00023237"/>
    </source>
</evidence>
<dbReference type="Proteomes" id="UP000032578">
    <property type="component" value="Unassembled WGS sequence"/>
</dbReference>
<dbReference type="AlphaFoldDB" id="A0A0D7W7U5"/>
<dbReference type="EMBL" id="JTDW01000008">
    <property type="protein sequence ID" value="KJD35104.1"/>
    <property type="molecule type" value="Genomic_DNA"/>
</dbReference>
<evidence type="ECO:0008006" key="10">
    <source>
        <dbReference type="Google" id="ProtNLM"/>
    </source>
</evidence>
<evidence type="ECO:0000313" key="8">
    <source>
        <dbReference type="EMBL" id="KJD35104.1"/>
    </source>
</evidence>
<comment type="caution">
    <text evidence="8">The sequence shown here is derived from an EMBL/GenBank/DDBJ whole genome shotgun (WGS) entry which is preliminary data.</text>
</comment>
<organism evidence="8 9">
    <name type="scientific">Neotamlana sedimentorum</name>
    <dbReference type="NCBI Taxonomy" id="1435349"/>
    <lineage>
        <taxon>Bacteria</taxon>
        <taxon>Pseudomonadati</taxon>
        <taxon>Bacteroidota</taxon>
        <taxon>Flavobacteriia</taxon>
        <taxon>Flavobacteriales</taxon>
        <taxon>Flavobacteriaceae</taxon>
        <taxon>Neotamlana</taxon>
    </lineage>
</organism>
<accession>A0A0D7W7U5</accession>
<sequence>MSHSKKKNRIMKNIIKIIILGIAISLSSCEDDFLVRTPLDDITTENFYKTAQDLETAVNAFYQDLPGWAGVGNGYSQMPDSNTDMITGETPSSGFLGNYSIPTSSSGANWGWWDEVREVNFYLDRVDQAEGNETDINHFIGEGYFFRAYHYFNFLSKYGAVPIIDKYITDKDTEYLFKGRDPRNEVANFIISDLDTAISLLKSFPDISSTPRISKEAAQLFKARVALYEGTWEKYHNGTDFGVAGSDGTEFLEIAADAAEDVIDSEVFSLHDDYGSLFNQIGLKGNSEMILWRDYDYVTLEIGNDLQVSWPNRSSYTRFAIRSYLCTDGKPISVSSDYVGDQDLSTIETNRDPRLAATLMVPGDLVRKDTDGTETYFTAPVITGNNAANGGYESQKYRDPNIEATTGQVTRSTSKILMRYAEVLLIYAEAKAELGTITQTDLDKSINKLRLRPSVNMPIITLGNITADPDWPNYGYSLTDILYEIRRERSVELMAEGFRLDDLYRWRAHSLFDGDTPRGAYFDDGIVNSNTNASEVLLDSEGYLTPFAGDGNYNFDESKAYLSPIPADELILNPNLLPQNPGW</sequence>
<dbReference type="OrthoDB" id="5694214at2"/>
<name>A0A0D7W7U5_9FLAO</name>
<evidence type="ECO:0000256" key="4">
    <source>
        <dbReference type="ARBA" id="ARBA00023136"/>
    </source>
</evidence>
<dbReference type="STRING" id="1435349.PW52_12255"/>
<keyword evidence="5" id="KW-0998">Cell outer membrane</keyword>
<evidence type="ECO:0000259" key="7">
    <source>
        <dbReference type="Pfam" id="PF14322"/>
    </source>
</evidence>
<proteinExistence type="inferred from homology"/>
<keyword evidence="4" id="KW-0472">Membrane</keyword>
<dbReference type="Gene3D" id="1.25.40.390">
    <property type="match status" value="1"/>
</dbReference>
<keyword evidence="9" id="KW-1185">Reference proteome</keyword>
<feature type="domain" description="RagB/SusD" evidence="6">
    <location>
        <begin position="315"/>
        <end position="583"/>
    </location>
</feature>
<protein>
    <recommendedName>
        <fullName evidence="10">RagB/SusD family nutrient uptake outer membrane protein</fullName>
    </recommendedName>
</protein>
<evidence type="ECO:0000256" key="3">
    <source>
        <dbReference type="ARBA" id="ARBA00022729"/>
    </source>
</evidence>
<evidence type="ECO:0000256" key="2">
    <source>
        <dbReference type="ARBA" id="ARBA00006275"/>
    </source>
</evidence>
<evidence type="ECO:0000256" key="1">
    <source>
        <dbReference type="ARBA" id="ARBA00004442"/>
    </source>
</evidence>
<evidence type="ECO:0000313" key="9">
    <source>
        <dbReference type="Proteomes" id="UP000032578"/>
    </source>
</evidence>
<feature type="domain" description="SusD-like N-terminal" evidence="7">
    <location>
        <begin position="114"/>
        <end position="227"/>
    </location>
</feature>
<evidence type="ECO:0000259" key="6">
    <source>
        <dbReference type="Pfam" id="PF07980"/>
    </source>
</evidence>
<comment type="similarity">
    <text evidence="2">Belongs to the SusD family.</text>
</comment>
<dbReference type="GO" id="GO:0009279">
    <property type="term" value="C:cell outer membrane"/>
    <property type="evidence" value="ECO:0007669"/>
    <property type="project" value="UniProtKB-SubCell"/>
</dbReference>
<dbReference type="InterPro" id="IPR011990">
    <property type="entry name" value="TPR-like_helical_dom_sf"/>
</dbReference>
<comment type="subcellular location">
    <subcellularLocation>
        <location evidence="1">Cell outer membrane</location>
    </subcellularLocation>
</comment>